<evidence type="ECO:0000256" key="2">
    <source>
        <dbReference type="ARBA" id="ARBA00022692"/>
    </source>
</evidence>
<keyword evidence="2 5" id="KW-0812">Transmembrane</keyword>
<feature type="domain" description="G-protein coupled receptors family 1 profile" evidence="7">
    <location>
        <begin position="36"/>
        <end position="332"/>
    </location>
</feature>
<dbReference type="InterPro" id="IPR000276">
    <property type="entry name" value="GPCR_Rhodpsn"/>
</dbReference>
<feature type="transmembrane region" description="Helical" evidence="6">
    <location>
        <begin position="101"/>
        <end position="121"/>
    </location>
</feature>
<dbReference type="CDD" id="cd00637">
    <property type="entry name" value="7tm_classA_rhodopsin-like"/>
    <property type="match status" value="1"/>
</dbReference>
<organism evidence="8 9">
    <name type="scientific">Strongylocentrotus purpuratus</name>
    <name type="common">Purple sea urchin</name>
    <dbReference type="NCBI Taxonomy" id="7668"/>
    <lineage>
        <taxon>Eukaryota</taxon>
        <taxon>Metazoa</taxon>
        <taxon>Echinodermata</taxon>
        <taxon>Eleutherozoa</taxon>
        <taxon>Echinozoa</taxon>
        <taxon>Echinoidea</taxon>
        <taxon>Euechinoidea</taxon>
        <taxon>Echinacea</taxon>
        <taxon>Camarodonta</taxon>
        <taxon>Echinidea</taxon>
        <taxon>Strongylocentrotidae</taxon>
        <taxon>Strongylocentrotus</taxon>
    </lineage>
</organism>
<dbReference type="PANTHER" id="PTHR45698">
    <property type="entry name" value="TRACE AMINE-ASSOCIATED RECEPTOR 19N-RELATED"/>
    <property type="match status" value="1"/>
</dbReference>
<feature type="transmembrane region" description="Helical" evidence="6">
    <location>
        <begin position="312"/>
        <end position="334"/>
    </location>
</feature>
<dbReference type="PANTHER" id="PTHR45698:SF1">
    <property type="entry name" value="TRACE AMINE-ASSOCIATED RECEPTOR 13C-LIKE"/>
    <property type="match status" value="1"/>
</dbReference>
<keyword evidence="5" id="KW-0807">Transducer</keyword>
<keyword evidence="3 6" id="KW-1133">Transmembrane helix</keyword>
<dbReference type="RefSeq" id="XP_011681083.1">
    <property type="nucleotide sequence ID" value="XM_011682781.2"/>
</dbReference>
<name>A0A7M7HJ61_STRPU</name>
<evidence type="ECO:0000256" key="3">
    <source>
        <dbReference type="ARBA" id="ARBA00022989"/>
    </source>
</evidence>
<dbReference type="PROSITE" id="PS50262">
    <property type="entry name" value="G_PROTEIN_RECEP_F1_2"/>
    <property type="match status" value="1"/>
</dbReference>
<reference evidence="9" key="1">
    <citation type="submission" date="2015-02" db="EMBL/GenBank/DDBJ databases">
        <title>Genome sequencing for Strongylocentrotus purpuratus.</title>
        <authorList>
            <person name="Murali S."/>
            <person name="Liu Y."/>
            <person name="Vee V."/>
            <person name="English A."/>
            <person name="Wang M."/>
            <person name="Skinner E."/>
            <person name="Han Y."/>
            <person name="Muzny D.M."/>
            <person name="Worley K.C."/>
            <person name="Gibbs R.A."/>
        </authorList>
    </citation>
    <scope>NUCLEOTIDE SEQUENCE</scope>
</reference>
<evidence type="ECO:0000313" key="8">
    <source>
        <dbReference type="EnsemblMetazoa" id="XP_011681083"/>
    </source>
</evidence>
<keyword evidence="5" id="KW-0675">Receptor</keyword>
<dbReference type="EnsemblMetazoa" id="XM_011682781">
    <property type="protein sequence ID" value="XP_011681083"/>
    <property type="gene ID" value="LOC100891504"/>
</dbReference>
<evidence type="ECO:0000313" key="9">
    <source>
        <dbReference type="Proteomes" id="UP000007110"/>
    </source>
</evidence>
<dbReference type="GeneID" id="100891504"/>
<feature type="transmembrane region" description="Helical" evidence="6">
    <location>
        <begin position="20"/>
        <end position="44"/>
    </location>
</feature>
<dbReference type="Proteomes" id="UP000007110">
    <property type="component" value="Unassembled WGS sequence"/>
</dbReference>
<dbReference type="Pfam" id="PF00001">
    <property type="entry name" value="7tm_1"/>
    <property type="match status" value="1"/>
</dbReference>
<feature type="transmembrane region" description="Helical" evidence="6">
    <location>
        <begin position="142"/>
        <end position="160"/>
    </location>
</feature>
<keyword evidence="5" id="KW-0297">G-protein coupled receptor</keyword>
<dbReference type="InterPro" id="IPR017452">
    <property type="entry name" value="GPCR_Rhodpsn_7TM"/>
</dbReference>
<proteinExistence type="inferred from homology"/>
<evidence type="ECO:0000256" key="1">
    <source>
        <dbReference type="ARBA" id="ARBA00004370"/>
    </source>
</evidence>
<feature type="transmembrane region" description="Helical" evidence="6">
    <location>
        <begin position="180"/>
        <end position="202"/>
    </location>
</feature>
<dbReference type="PRINTS" id="PR00237">
    <property type="entry name" value="GPCRRHODOPSN"/>
</dbReference>
<sequence length="355" mass="39476">MANSSEVNDSEPSGASVGLMVATSFQIIFGIMGLVGNSICFAVLRRQSRKNHTNWLIVNQCFADILTSLALILVVIQLHWFSLPPNLGYLGSQLYCRLLDSRILIFSGFATSSFNLTIISVERYVAVVHPMLYVTRVKRKTMYVLAITAWLTAPTLQIVLASTQFDYRDGRCVIIDRGPAVGVALFIWEYFIPVVIMGFSFFRIAARLYSLNRISTEAMQDTNSSTAANRIQPSNVPTVSEATSTANVSTNGSGSGQAAVNSTTQACRNVRRRNITITLFIIYMTYLVCWTPNQFIFLAFNFGVLPNYIGSTGHIITTVLATLNICINPIVYAFRYKAFKKGLRNVVLRCLHLQE</sequence>
<dbReference type="GO" id="GO:0016020">
    <property type="term" value="C:membrane"/>
    <property type="evidence" value="ECO:0007669"/>
    <property type="project" value="UniProtKB-SubCell"/>
</dbReference>
<feature type="transmembrane region" description="Helical" evidence="6">
    <location>
        <begin position="56"/>
        <end position="81"/>
    </location>
</feature>
<dbReference type="OMA" id="NSICFAV"/>
<comment type="subcellular location">
    <subcellularLocation>
        <location evidence="1">Membrane</location>
    </subcellularLocation>
</comment>
<dbReference type="PROSITE" id="PS00237">
    <property type="entry name" value="G_PROTEIN_RECEP_F1_1"/>
    <property type="match status" value="1"/>
</dbReference>
<evidence type="ECO:0000256" key="5">
    <source>
        <dbReference type="RuleBase" id="RU000688"/>
    </source>
</evidence>
<evidence type="ECO:0000256" key="4">
    <source>
        <dbReference type="ARBA" id="ARBA00023136"/>
    </source>
</evidence>
<protein>
    <recommendedName>
        <fullName evidence="7">G-protein coupled receptors family 1 profile domain-containing protein</fullName>
    </recommendedName>
</protein>
<dbReference type="GO" id="GO:0004930">
    <property type="term" value="F:G protein-coupled receptor activity"/>
    <property type="evidence" value="ECO:0007669"/>
    <property type="project" value="UniProtKB-KW"/>
</dbReference>
<comment type="similarity">
    <text evidence="5">Belongs to the G-protein coupled receptor 1 family.</text>
</comment>
<keyword evidence="9" id="KW-1185">Reference proteome</keyword>
<dbReference type="AlphaFoldDB" id="A0A7M7HJ61"/>
<reference evidence="8" key="2">
    <citation type="submission" date="2021-01" db="UniProtKB">
        <authorList>
            <consortium name="EnsemblMetazoa"/>
        </authorList>
    </citation>
    <scope>IDENTIFICATION</scope>
</reference>
<dbReference type="KEGG" id="spu:100891504"/>
<keyword evidence="4 6" id="KW-0472">Membrane</keyword>
<evidence type="ECO:0000259" key="7">
    <source>
        <dbReference type="PROSITE" id="PS50262"/>
    </source>
</evidence>
<dbReference type="OrthoDB" id="10055255at2759"/>
<dbReference type="Gene3D" id="1.20.1070.10">
    <property type="entry name" value="Rhodopsin 7-helix transmembrane proteins"/>
    <property type="match status" value="1"/>
</dbReference>
<evidence type="ECO:0000256" key="6">
    <source>
        <dbReference type="SAM" id="Phobius"/>
    </source>
</evidence>
<dbReference type="InParanoid" id="A0A7M7HJ61"/>
<dbReference type="SUPFAM" id="SSF81321">
    <property type="entry name" value="Family A G protein-coupled receptor-like"/>
    <property type="match status" value="1"/>
</dbReference>
<feature type="transmembrane region" description="Helical" evidence="6">
    <location>
        <begin position="277"/>
        <end position="300"/>
    </location>
</feature>
<accession>A0A7M7HJ61</accession>